<dbReference type="AlphaFoldDB" id="A0A3M0AC96"/>
<dbReference type="GO" id="GO:0004540">
    <property type="term" value="F:RNA nuclease activity"/>
    <property type="evidence" value="ECO:0007669"/>
    <property type="project" value="InterPro"/>
</dbReference>
<dbReference type="SMART" id="SM00955">
    <property type="entry name" value="RNB"/>
    <property type="match status" value="1"/>
</dbReference>
<keyword evidence="2" id="KW-0378">Hydrolase</keyword>
<gene>
    <name evidence="6" type="ORF">DFR27_1421</name>
</gene>
<dbReference type="InterPro" id="IPR001900">
    <property type="entry name" value="RNase_II/R"/>
</dbReference>
<accession>A0A3M0AC96</accession>
<dbReference type="InterPro" id="IPR050180">
    <property type="entry name" value="RNR_Ribonuclease"/>
</dbReference>
<feature type="domain" description="RNB" evidence="5">
    <location>
        <begin position="194"/>
        <end position="517"/>
    </location>
</feature>
<evidence type="ECO:0000256" key="1">
    <source>
        <dbReference type="ARBA" id="ARBA00022722"/>
    </source>
</evidence>
<name>A0A3M0AC96_9GAMM</name>
<proteinExistence type="predicted"/>
<dbReference type="Pfam" id="PF17876">
    <property type="entry name" value="CSD2"/>
    <property type="match status" value="1"/>
</dbReference>
<evidence type="ECO:0000313" key="7">
    <source>
        <dbReference type="Proteomes" id="UP000267187"/>
    </source>
</evidence>
<evidence type="ECO:0000313" key="6">
    <source>
        <dbReference type="EMBL" id="RMA80065.1"/>
    </source>
</evidence>
<reference evidence="6 7" key="1">
    <citation type="submission" date="2018-10" db="EMBL/GenBank/DDBJ databases">
        <title>Genomic Encyclopedia of Type Strains, Phase IV (KMG-IV): sequencing the most valuable type-strain genomes for metagenomic binning, comparative biology and taxonomic classification.</title>
        <authorList>
            <person name="Goeker M."/>
        </authorList>
    </citation>
    <scope>NUCLEOTIDE SEQUENCE [LARGE SCALE GENOMIC DNA]</scope>
    <source>
        <strain evidence="6 7">DSM 25080</strain>
    </source>
</reference>
<dbReference type="GO" id="GO:0005829">
    <property type="term" value="C:cytosol"/>
    <property type="evidence" value="ECO:0007669"/>
    <property type="project" value="TreeGrafter"/>
</dbReference>
<dbReference type="OrthoDB" id="9764149at2"/>
<dbReference type="InterPro" id="IPR040476">
    <property type="entry name" value="CSD2"/>
</dbReference>
<dbReference type="RefSeq" id="WP_121876749.1">
    <property type="nucleotide sequence ID" value="NZ_REFJ01000003.1"/>
</dbReference>
<dbReference type="Pfam" id="PF00773">
    <property type="entry name" value="RNB"/>
    <property type="match status" value="1"/>
</dbReference>
<keyword evidence="1" id="KW-0540">Nuclease</keyword>
<dbReference type="InterPro" id="IPR012340">
    <property type="entry name" value="NA-bd_OB-fold"/>
</dbReference>
<dbReference type="SMART" id="SM00357">
    <property type="entry name" value="CSP"/>
    <property type="match status" value="1"/>
</dbReference>
<dbReference type="EMBL" id="REFJ01000003">
    <property type="protein sequence ID" value="RMA80065.1"/>
    <property type="molecule type" value="Genomic_DNA"/>
</dbReference>
<evidence type="ECO:0000259" key="5">
    <source>
        <dbReference type="SMART" id="SM00955"/>
    </source>
</evidence>
<sequence>MLNLDTLQQLKTLKKDIRASRNLNRGIVKATPMKFGFVSTQEGGQVFLAPPLMEQLLPGDEIEYEIVENSRGDQEAKLERLVKSEFKQFFGRVVTRGKHLFIECDDARFNRWFFVPPNKRSGLKAGTLVEAQLLRHPTKLEGKSQAFAVSKLGNEVNLSDLRAYTLKKMSIDTEWPEETTVQIDSLTSAKDIARKDLTETKFVTIDSAHARDLDDAVFVESVDEGFRLFVAIADPVATLKSNQPLLENLLARSTSHYLPGQVVHMMPPSLSQEKFSLLADQPRDALIAEFDIKQTGEVAKFELYKGTIKSHAKLSYTDVESFLNGNSDVIDADIAQPVERLAACYSAVRAHRLSAAVDISERPDYHYELNDQQQISKIALAPRLTSQRLIEEFMLLTNRHCGTWLAEQGSGFFNNHGGFRTERIGDLKQLLKHYWGEEAKVPATLDEFVTLMQEALYKDADIPLRSVLVRWLQPSKVSAESEGHLGLGFEHYAMVTSPIRRAADLLNHLIIDQALNNSAEFGELVNQVDLEKLNGDIVRGRQASNTIDLTLKTQFAQQHLDQKSEYKATITQISQAGVAVRLDESGIEGFVELKPKRSEKSTFQFEGWRLCATHNDTFYHLDMPISVKLAKVDTEKRQVKFKLA</sequence>
<dbReference type="GO" id="GO:0003723">
    <property type="term" value="F:RNA binding"/>
    <property type="evidence" value="ECO:0007669"/>
    <property type="project" value="InterPro"/>
</dbReference>
<feature type="domain" description="Cold-shock" evidence="4">
    <location>
        <begin position="25"/>
        <end position="82"/>
    </location>
</feature>
<dbReference type="InterPro" id="IPR011129">
    <property type="entry name" value="CSD"/>
</dbReference>
<keyword evidence="3" id="KW-0269">Exonuclease</keyword>
<dbReference type="Pfam" id="PF08206">
    <property type="entry name" value="OB_RNB"/>
    <property type="match status" value="1"/>
</dbReference>
<keyword evidence="7" id="KW-1185">Reference proteome</keyword>
<dbReference type="GO" id="GO:0004527">
    <property type="term" value="F:exonuclease activity"/>
    <property type="evidence" value="ECO:0007669"/>
    <property type="project" value="UniProtKB-KW"/>
</dbReference>
<protein>
    <submittedName>
        <fullName evidence="6">RNAse R</fullName>
    </submittedName>
</protein>
<dbReference type="SUPFAM" id="SSF50249">
    <property type="entry name" value="Nucleic acid-binding proteins"/>
    <property type="match status" value="4"/>
</dbReference>
<dbReference type="GO" id="GO:0006402">
    <property type="term" value="P:mRNA catabolic process"/>
    <property type="evidence" value="ECO:0007669"/>
    <property type="project" value="TreeGrafter"/>
</dbReference>
<dbReference type="PANTHER" id="PTHR23355:SF37">
    <property type="entry name" value="EXORIBONUCLEASE 2"/>
    <property type="match status" value="1"/>
</dbReference>
<dbReference type="PANTHER" id="PTHR23355">
    <property type="entry name" value="RIBONUCLEASE"/>
    <property type="match status" value="1"/>
</dbReference>
<evidence type="ECO:0000259" key="4">
    <source>
        <dbReference type="SMART" id="SM00357"/>
    </source>
</evidence>
<comment type="caution">
    <text evidence="6">The sequence shown here is derived from an EMBL/GenBank/DDBJ whole genome shotgun (WGS) entry which is preliminary data.</text>
</comment>
<organism evidence="6 7">
    <name type="scientific">Umboniibacter marinipuniceus</name>
    <dbReference type="NCBI Taxonomy" id="569599"/>
    <lineage>
        <taxon>Bacteria</taxon>
        <taxon>Pseudomonadati</taxon>
        <taxon>Pseudomonadota</taxon>
        <taxon>Gammaproteobacteria</taxon>
        <taxon>Cellvibrionales</taxon>
        <taxon>Cellvibrionaceae</taxon>
        <taxon>Umboniibacter</taxon>
    </lineage>
</organism>
<dbReference type="Proteomes" id="UP000267187">
    <property type="component" value="Unassembled WGS sequence"/>
</dbReference>
<evidence type="ECO:0000256" key="3">
    <source>
        <dbReference type="ARBA" id="ARBA00022839"/>
    </source>
</evidence>
<evidence type="ECO:0000256" key="2">
    <source>
        <dbReference type="ARBA" id="ARBA00022801"/>
    </source>
</evidence>
<dbReference type="Gene3D" id="2.40.50.140">
    <property type="entry name" value="Nucleic acid-binding proteins"/>
    <property type="match status" value="2"/>
</dbReference>
<dbReference type="InterPro" id="IPR013223">
    <property type="entry name" value="RNase_B_OB_dom"/>
</dbReference>